<dbReference type="Proteomes" id="UP000593562">
    <property type="component" value="Unassembled WGS sequence"/>
</dbReference>
<evidence type="ECO:0000313" key="3">
    <source>
        <dbReference type="Proteomes" id="UP000593562"/>
    </source>
</evidence>
<keyword evidence="3" id="KW-1185">Reference proteome</keyword>
<keyword evidence="1" id="KW-0812">Transmembrane</keyword>
<feature type="transmembrane region" description="Helical" evidence="1">
    <location>
        <begin position="17"/>
        <end position="39"/>
    </location>
</feature>
<dbReference type="AlphaFoldDB" id="A0A7J7DS77"/>
<reference evidence="2 3" key="1">
    <citation type="journal article" date="2020" name="Nat. Commun.">
        <title>Genome of Tripterygium wilfordii and identification of cytochrome P450 involved in triptolide biosynthesis.</title>
        <authorList>
            <person name="Tu L."/>
            <person name="Su P."/>
            <person name="Zhang Z."/>
            <person name="Gao L."/>
            <person name="Wang J."/>
            <person name="Hu T."/>
            <person name="Zhou J."/>
            <person name="Zhang Y."/>
            <person name="Zhao Y."/>
            <person name="Liu Y."/>
            <person name="Song Y."/>
            <person name="Tong Y."/>
            <person name="Lu Y."/>
            <person name="Yang J."/>
            <person name="Xu C."/>
            <person name="Jia M."/>
            <person name="Peters R.J."/>
            <person name="Huang L."/>
            <person name="Gao W."/>
        </authorList>
    </citation>
    <scope>NUCLEOTIDE SEQUENCE [LARGE SCALE GENOMIC DNA]</scope>
    <source>
        <strain evidence="3">cv. XIE 37</strain>
        <tissue evidence="2">Leaf</tissue>
    </source>
</reference>
<keyword evidence="1" id="KW-1133">Transmembrane helix</keyword>
<dbReference type="InParanoid" id="A0A7J7DS77"/>
<keyword evidence="1" id="KW-0472">Membrane</keyword>
<comment type="caution">
    <text evidence="2">The sequence shown here is derived from an EMBL/GenBank/DDBJ whole genome shotgun (WGS) entry which is preliminary data.</text>
</comment>
<feature type="transmembrane region" description="Helical" evidence="1">
    <location>
        <begin position="59"/>
        <end position="78"/>
    </location>
</feature>
<proteinExistence type="predicted"/>
<sequence length="104" mass="12446">MLLFFFKFRAAIIVKRIVFLFSVIEIFIWNSCVLAVVVWEIELWRIYCCNVSISDHRLFYLPWNFDAIWFVILFGLLANVSHSLCMQKGILSLVLYMRRVCLLF</sequence>
<evidence type="ECO:0000313" key="2">
    <source>
        <dbReference type="EMBL" id="KAF5749220.1"/>
    </source>
</evidence>
<gene>
    <name evidence="2" type="ORF">HS088_TW04G01184</name>
</gene>
<dbReference type="EMBL" id="JAAARO010000004">
    <property type="protein sequence ID" value="KAF5749220.1"/>
    <property type="molecule type" value="Genomic_DNA"/>
</dbReference>
<protein>
    <submittedName>
        <fullName evidence="2">Uncharacterized protein</fullName>
    </submittedName>
</protein>
<name>A0A7J7DS77_TRIWF</name>
<accession>A0A7J7DS77</accession>
<evidence type="ECO:0000256" key="1">
    <source>
        <dbReference type="SAM" id="Phobius"/>
    </source>
</evidence>
<organism evidence="2 3">
    <name type="scientific">Tripterygium wilfordii</name>
    <name type="common">Thunder God vine</name>
    <dbReference type="NCBI Taxonomy" id="458696"/>
    <lineage>
        <taxon>Eukaryota</taxon>
        <taxon>Viridiplantae</taxon>
        <taxon>Streptophyta</taxon>
        <taxon>Embryophyta</taxon>
        <taxon>Tracheophyta</taxon>
        <taxon>Spermatophyta</taxon>
        <taxon>Magnoliopsida</taxon>
        <taxon>eudicotyledons</taxon>
        <taxon>Gunneridae</taxon>
        <taxon>Pentapetalae</taxon>
        <taxon>rosids</taxon>
        <taxon>fabids</taxon>
        <taxon>Celastrales</taxon>
        <taxon>Celastraceae</taxon>
        <taxon>Tripterygium</taxon>
    </lineage>
</organism>